<dbReference type="AlphaFoldDB" id="A0A6A1VM59"/>
<proteinExistence type="predicted"/>
<organism evidence="1 2">
    <name type="scientific">Morella rubra</name>
    <name type="common">Chinese bayberry</name>
    <dbReference type="NCBI Taxonomy" id="262757"/>
    <lineage>
        <taxon>Eukaryota</taxon>
        <taxon>Viridiplantae</taxon>
        <taxon>Streptophyta</taxon>
        <taxon>Embryophyta</taxon>
        <taxon>Tracheophyta</taxon>
        <taxon>Spermatophyta</taxon>
        <taxon>Magnoliopsida</taxon>
        <taxon>eudicotyledons</taxon>
        <taxon>Gunneridae</taxon>
        <taxon>Pentapetalae</taxon>
        <taxon>rosids</taxon>
        <taxon>fabids</taxon>
        <taxon>Fagales</taxon>
        <taxon>Myricaceae</taxon>
        <taxon>Morella</taxon>
    </lineage>
</organism>
<gene>
    <name evidence="1" type="ORF">CJ030_MR5G017225</name>
</gene>
<sequence>MLDCNWSKVLSVKMISLVREFSFIDKARRREFLDNVFVGMKGVDLHDVTGVPIIGLGVQEV</sequence>
<evidence type="ECO:0000313" key="1">
    <source>
        <dbReference type="EMBL" id="KAB1213962.1"/>
    </source>
</evidence>
<accession>A0A6A1VM59</accession>
<name>A0A6A1VM59_9ROSI</name>
<evidence type="ECO:0000313" key="2">
    <source>
        <dbReference type="Proteomes" id="UP000516437"/>
    </source>
</evidence>
<dbReference type="OrthoDB" id="195089at2759"/>
<dbReference type="EMBL" id="RXIC02000023">
    <property type="protein sequence ID" value="KAB1213962.1"/>
    <property type="molecule type" value="Genomic_DNA"/>
</dbReference>
<comment type="caution">
    <text evidence="1">The sequence shown here is derived from an EMBL/GenBank/DDBJ whole genome shotgun (WGS) entry which is preliminary data.</text>
</comment>
<protein>
    <submittedName>
        <fullName evidence="1">Uncharacterized protein</fullName>
    </submittedName>
</protein>
<dbReference type="Proteomes" id="UP000516437">
    <property type="component" value="Chromosome 5"/>
</dbReference>
<keyword evidence="2" id="KW-1185">Reference proteome</keyword>
<reference evidence="1 2" key="1">
    <citation type="journal article" date="2019" name="Plant Biotechnol. J.">
        <title>The red bayberry genome and genetic basis of sex determination.</title>
        <authorList>
            <person name="Jia H.M."/>
            <person name="Jia H.J."/>
            <person name="Cai Q.L."/>
            <person name="Wang Y."/>
            <person name="Zhao H.B."/>
            <person name="Yang W.F."/>
            <person name="Wang G.Y."/>
            <person name="Li Y.H."/>
            <person name="Zhan D.L."/>
            <person name="Shen Y.T."/>
            <person name="Niu Q.F."/>
            <person name="Chang L."/>
            <person name="Qiu J."/>
            <person name="Zhao L."/>
            <person name="Xie H.B."/>
            <person name="Fu W.Y."/>
            <person name="Jin J."/>
            <person name="Li X.W."/>
            <person name="Jiao Y."/>
            <person name="Zhou C.C."/>
            <person name="Tu T."/>
            <person name="Chai C.Y."/>
            <person name="Gao J.L."/>
            <person name="Fan L.J."/>
            <person name="van de Weg E."/>
            <person name="Wang J.Y."/>
            <person name="Gao Z.S."/>
        </authorList>
    </citation>
    <scope>NUCLEOTIDE SEQUENCE [LARGE SCALE GENOMIC DNA]</scope>
    <source>
        <tissue evidence="1">Leaves</tissue>
    </source>
</reference>